<proteinExistence type="predicted"/>
<evidence type="ECO:0000256" key="8">
    <source>
        <dbReference type="ARBA" id="ARBA00023157"/>
    </source>
</evidence>
<dbReference type="GO" id="GO:0015026">
    <property type="term" value="F:coreceptor activity"/>
    <property type="evidence" value="ECO:0007669"/>
    <property type="project" value="InterPro"/>
</dbReference>
<dbReference type="GO" id="GO:0042288">
    <property type="term" value="F:MHC class I protein binding"/>
    <property type="evidence" value="ECO:0007669"/>
    <property type="project" value="InterPro"/>
</dbReference>
<feature type="transmembrane region" description="Helical" evidence="11">
    <location>
        <begin position="168"/>
        <end position="190"/>
    </location>
</feature>
<evidence type="ECO:0000313" key="15">
    <source>
        <dbReference type="Proteomes" id="UP001059041"/>
    </source>
</evidence>
<evidence type="ECO:0000256" key="12">
    <source>
        <dbReference type="SAM" id="SignalP"/>
    </source>
</evidence>
<dbReference type="OrthoDB" id="9394844at2759"/>
<dbReference type="EMBL" id="JAFHDT010000019">
    <property type="protein sequence ID" value="KAI7795664.1"/>
    <property type="molecule type" value="Genomic_DNA"/>
</dbReference>
<dbReference type="PANTHER" id="PTHR11292">
    <property type="entry name" value="T-CELL SURFACE GLYCOPROTEIN CD8 BETA CHAIN"/>
    <property type="match status" value="1"/>
</dbReference>
<accession>A0A9W7WE35</accession>
<dbReference type="Pfam" id="PF07686">
    <property type="entry name" value="V-set"/>
    <property type="match status" value="1"/>
</dbReference>
<dbReference type="PANTHER" id="PTHR11292:SF7">
    <property type="entry name" value="T-CELL SURFACE GLYCOPROTEIN CD8 BETA CHAIN-RELATED"/>
    <property type="match status" value="1"/>
</dbReference>
<dbReference type="GO" id="GO:0009986">
    <property type="term" value="C:cell surface"/>
    <property type="evidence" value="ECO:0007669"/>
    <property type="project" value="TreeGrafter"/>
</dbReference>
<comment type="subcellular location">
    <subcellularLocation>
        <location evidence="1">Membrane</location>
        <topology evidence="1">Single-pass type I membrane protein</topology>
    </subcellularLocation>
</comment>
<reference evidence="14" key="1">
    <citation type="submission" date="2021-02" db="EMBL/GenBank/DDBJ databases">
        <title>Comparative genomics reveals that relaxation of natural selection precedes convergent phenotypic evolution of cavefish.</title>
        <authorList>
            <person name="Peng Z."/>
        </authorList>
    </citation>
    <scope>NUCLEOTIDE SEQUENCE</scope>
    <source>
        <tissue evidence="14">Muscle</tissue>
    </source>
</reference>
<keyword evidence="6" id="KW-1064">Adaptive immunity</keyword>
<evidence type="ECO:0000256" key="2">
    <source>
        <dbReference type="ARBA" id="ARBA00022692"/>
    </source>
</evidence>
<evidence type="ECO:0000256" key="9">
    <source>
        <dbReference type="ARBA" id="ARBA00023180"/>
    </source>
</evidence>
<keyword evidence="9" id="KW-0325">Glycoprotein</keyword>
<organism evidence="14 15">
    <name type="scientific">Triplophysa rosa</name>
    <name type="common">Cave loach</name>
    <dbReference type="NCBI Taxonomy" id="992332"/>
    <lineage>
        <taxon>Eukaryota</taxon>
        <taxon>Metazoa</taxon>
        <taxon>Chordata</taxon>
        <taxon>Craniata</taxon>
        <taxon>Vertebrata</taxon>
        <taxon>Euteleostomi</taxon>
        <taxon>Actinopterygii</taxon>
        <taxon>Neopterygii</taxon>
        <taxon>Teleostei</taxon>
        <taxon>Ostariophysi</taxon>
        <taxon>Cypriniformes</taxon>
        <taxon>Nemacheilidae</taxon>
        <taxon>Triplophysa</taxon>
    </lineage>
</organism>
<dbReference type="InterPro" id="IPR036179">
    <property type="entry name" value="Ig-like_dom_sf"/>
</dbReference>
<dbReference type="Proteomes" id="UP001059041">
    <property type="component" value="Linkage Group LG19"/>
</dbReference>
<feature type="domain" description="Ig-like" evidence="13">
    <location>
        <begin position="4"/>
        <end position="115"/>
    </location>
</feature>
<evidence type="ECO:0000256" key="1">
    <source>
        <dbReference type="ARBA" id="ARBA00004479"/>
    </source>
</evidence>
<name>A0A9W7WE35_TRIRA</name>
<dbReference type="GO" id="GO:0002250">
    <property type="term" value="P:adaptive immune response"/>
    <property type="evidence" value="ECO:0007669"/>
    <property type="project" value="UniProtKB-KW"/>
</dbReference>
<keyword evidence="10" id="KW-0393">Immunoglobulin domain</keyword>
<keyword evidence="8" id="KW-1015">Disulfide bond</keyword>
<evidence type="ECO:0000256" key="6">
    <source>
        <dbReference type="ARBA" id="ARBA00023130"/>
    </source>
</evidence>
<keyword evidence="5 11" id="KW-1133">Transmembrane helix</keyword>
<keyword evidence="4" id="KW-0391">Immunity</keyword>
<sequence length="208" mass="23433">MTVPRVWICLFVWTAAATLTTSGATSTILYPKVNGTESLTCECPDHACQEVFWYRYLEKSNSLQFLLYFNSAGTFEHGNMADKHRFKGSASSGQRPIYFLRITGLQKDEAGLYSCMFKMKINTIPDGYYIRPGVNPPTLQPPTVKIEKPKQSCRSCKPFSPKGCKRSVLWPGIGALLLLAGILAGTLYYFSRLPKKCRHQFAKTNQLR</sequence>
<dbReference type="GO" id="GO:0016020">
    <property type="term" value="C:membrane"/>
    <property type="evidence" value="ECO:0007669"/>
    <property type="project" value="UniProtKB-SubCell"/>
</dbReference>
<dbReference type="InterPro" id="IPR013783">
    <property type="entry name" value="Ig-like_fold"/>
</dbReference>
<evidence type="ECO:0000313" key="14">
    <source>
        <dbReference type="EMBL" id="KAI7795664.1"/>
    </source>
</evidence>
<dbReference type="InterPro" id="IPR013106">
    <property type="entry name" value="Ig_V-set"/>
</dbReference>
<dbReference type="SUPFAM" id="SSF48726">
    <property type="entry name" value="Immunoglobulin"/>
    <property type="match status" value="1"/>
</dbReference>
<comment type="caution">
    <text evidence="14">The sequence shown here is derived from an EMBL/GenBank/DDBJ whole genome shotgun (WGS) entry which is preliminary data.</text>
</comment>
<keyword evidence="15" id="KW-1185">Reference proteome</keyword>
<dbReference type="AlphaFoldDB" id="A0A9W7WE35"/>
<protein>
    <submittedName>
        <fullName evidence="14">CD8 beta 2</fullName>
    </submittedName>
</protein>
<feature type="signal peptide" evidence="12">
    <location>
        <begin position="1"/>
        <end position="17"/>
    </location>
</feature>
<evidence type="ECO:0000256" key="3">
    <source>
        <dbReference type="ARBA" id="ARBA00022729"/>
    </source>
</evidence>
<evidence type="ECO:0000256" key="10">
    <source>
        <dbReference type="ARBA" id="ARBA00023319"/>
    </source>
</evidence>
<evidence type="ECO:0000256" key="7">
    <source>
        <dbReference type="ARBA" id="ARBA00023136"/>
    </source>
</evidence>
<feature type="chain" id="PRO_5040828826" evidence="12">
    <location>
        <begin position="18"/>
        <end position="208"/>
    </location>
</feature>
<keyword evidence="3 12" id="KW-0732">Signal</keyword>
<evidence type="ECO:0000256" key="11">
    <source>
        <dbReference type="SAM" id="Phobius"/>
    </source>
</evidence>
<keyword evidence="7 11" id="KW-0472">Membrane</keyword>
<evidence type="ECO:0000256" key="4">
    <source>
        <dbReference type="ARBA" id="ARBA00022859"/>
    </source>
</evidence>
<dbReference type="GO" id="GO:0050776">
    <property type="term" value="P:regulation of immune response"/>
    <property type="evidence" value="ECO:0007669"/>
    <property type="project" value="InterPro"/>
</dbReference>
<dbReference type="InterPro" id="IPR007110">
    <property type="entry name" value="Ig-like_dom"/>
</dbReference>
<dbReference type="InterPro" id="IPR042414">
    <property type="entry name" value="CD8B"/>
</dbReference>
<gene>
    <name evidence="14" type="ORF">IRJ41_002561</name>
</gene>
<dbReference type="PROSITE" id="PS50835">
    <property type="entry name" value="IG_LIKE"/>
    <property type="match status" value="1"/>
</dbReference>
<keyword evidence="2 11" id="KW-0812">Transmembrane</keyword>
<evidence type="ECO:0000256" key="5">
    <source>
        <dbReference type="ARBA" id="ARBA00022989"/>
    </source>
</evidence>
<dbReference type="Gene3D" id="2.60.40.10">
    <property type="entry name" value="Immunoglobulins"/>
    <property type="match status" value="1"/>
</dbReference>
<evidence type="ECO:0000259" key="13">
    <source>
        <dbReference type="PROSITE" id="PS50835"/>
    </source>
</evidence>